<comment type="caution">
    <text evidence="2">The sequence shown here is derived from an EMBL/GenBank/DDBJ whole genome shotgun (WGS) entry which is preliminary data.</text>
</comment>
<dbReference type="Pfam" id="PF08461">
    <property type="entry name" value="WHD_RNase_R"/>
    <property type="match status" value="1"/>
</dbReference>
<dbReference type="InterPro" id="IPR036388">
    <property type="entry name" value="WH-like_DNA-bd_sf"/>
</dbReference>
<gene>
    <name evidence="2" type="ORF">D2E76_07345</name>
</gene>
<sequence length="237" mass="25132">MTGSRGAGQQRARVLKVLREAAAPVSAREVADSLGLHITTVRFHLKTLEEQGHIVRRRGTGEQRAGRPSLSYEVAPRLDYADVVALFAAHLGGTAAERESRAALVGAELAHRVNVARRRTPLQVTDLVVETLGELGFTVRSTLMSFGRATVQICSCPLAEIATTAPEVVRGIQRGLIQEVLDVNADAIGGQFQVTVSPDAGHGDCTVNLALEPLEKESSCAPAGDHGACRQAQAGRT</sequence>
<evidence type="ECO:0000259" key="1">
    <source>
        <dbReference type="Pfam" id="PF08461"/>
    </source>
</evidence>
<dbReference type="InterPro" id="IPR011991">
    <property type="entry name" value="ArsR-like_HTH"/>
</dbReference>
<dbReference type="CDD" id="cd00090">
    <property type="entry name" value="HTH_ARSR"/>
    <property type="match status" value="1"/>
</dbReference>
<dbReference type="InterPro" id="IPR036390">
    <property type="entry name" value="WH_DNA-bd_sf"/>
</dbReference>
<dbReference type="SUPFAM" id="SSF46785">
    <property type="entry name" value="Winged helix' DNA-binding domain"/>
    <property type="match status" value="1"/>
</dbReference>
<dbReference type="InterPro" id="IPR013668">
    <property type="entry name" value="RNase_R_HTH_12"/>
</dbReference>
<dbReference type="RefSeq" id="WP_025269250.1">
    <property type="nucleotide sequence ID" value="NZ_QXCM01000003.1"/>
</dbReference>
<protein>
    <submittedName>
        <fullName evidence="2">HTH domain-containing protein</fullName>
    </submittedName>
</protein>
<dbReference type="AlphaFoldDB" id="A0ABD7HT24"/>
<dbReference type="Proteomes" id="UP000284557">
    <property type="component" value="Unassembled WGS sequence"/>
</dbReference>
<organism evidence="2 3">
    <name type="scientific">Mycobacteroides abscessus</name>
    <dbReference type="NCBI Taxonomy" id="36809"/>
    <lineage>
        <taxon>Bacteria</taxon>
        <taxon>Bacillati</taxon>
        <taxon>Actinomycetota</taxon>
        <taxon>Actinomycetes</taxon>
        <taxon>Mycobacteriales</taxon>
        <taxon>Mycobacteriaceae</taxon>
        <taxon>Mycobacteroides</taxon>
    </lineage>
</organism>
<feature type="domain" description="Ribonuclease R winged-helix" evidence="1">
    <location>
        <begin position="14"/>
        <end position="61"/>
    </location>
</feature>
<proteinExistence type="predicted"/>
<evidence type="ECO:0000313" key="2">
    <source>
        <dbReference type="EMBL" id="RIT41158.1"/>
    </source>
</evidence>
<evidence type="ECO:0000313" key="3">
    <source>
        <dbReference type="Proteomes" id="UP000284557"/>
    </source>
</evidence>
<dbReference type="EMBL" id="QXBN01000004">
    <property type="protein sequence ID" value="RIT41158.1"/>
    <property type="molecule type" value="Genomic_DNA"/>
</dbReference>
<reference evidence="2 3" key="1">
    <citation type="submission" date="2018-08" db="EMBL/GenBank/DDBJ databases">
        <title>Linezolid Resistance in Mycobacterium abscessus: MIC Distribution and Comprehensive Investigation of Resistance Mechanisms.</title>
        <authorList>
            <person name="Ye M."/>
            <person name="Xu L."/>
            <person name="Zou Y."/>
            <person name="Li B."/>
            <person name="Guo Q."/>
            <person name="Zhang Y."/>
            <person name="Zhan M."/>
            <person name="Xu B."/>
            <person name="Yu F."/>
            <person name="Zhang Z."/>
            <person name="Chu H."/>
        </authorList>
    </citation>
    <scope>NUCLEOTIDE SEQUENCE [LARGE SCALE GENOMIC DNA]</scope>
    <source>
        <strain evidence="2 3">G143</strain>
    </source>
</reference>
<dbReference type="Gene3D" id="1.10.10.10">
    <property type="entry name" value="Winged helix-like DNA-binding domain superfamily/Winged helix DNA-binding domain"/>
    <property type="match status" value="1"/>
</dbReference>
<name>A0ABD7HT24_9MYCO</name>
<accession>A0ABD7HT24</accession>